<accession>A0A7C9GNT8</accession>
<dbReference type="InterPro" id="IPR007060">
    <property type="entry name" value="FtsL/DivIC"/>
</dbReference>
<keyword evidence="1" id="KW-0812">Transmembrane</keyword>
<dbReference type="EMBL" id="WIOL01000001">
    <property type="protein sequence ID" value="MQT16456.1"/>
    <property type="molecule type" value="Genomic_DNA"/>
</dbReference>
<dbReference type="RefSeq" id="WP_152576852.1">
    <property type="nucleotide sequence ID" value="NZ_JAATJI010000001.1"/>
</dbReference>
<proteinExistence type="predicted"/>
<comment type="caution">
    <text evidence="2">The sequence shown here is derived from an EMBL/GenBank/DDBJ whole genome shotgun (WGS) entry which is preliminary data.</text>
</comment>
<reference evidence="2 3" key="1">
    <citation type="submission" date="2019-09" db="EMBL/GenBank/DDBJ databases">
        <title>Polymorphobacter sp. isolated from a lake in China.</title>
        <authorList>
            <person name="Liu Z."/>
        </authorList>
    </citation>
    <scope>NUCLEOTIDE SEQUENCE [LARGE SCALE GENOMIC DNA]</scope>
    <source>
        <strain evidence="2 3">D40P</strain>
    </source>
</reference>
<dbReference type="OrthoDB" id="9815600at2"/>
<protein>
    <submittedName>
        <fullName evidence="2">Septum formation initiator family protein</fullName>
    </submittedName>
</protein>
<feature type="transmembrane region" description="Helical" evidence="1">
    <location>
        <begin position="14"/>
        <end position="32"/>
    </location>
</feature>
<keyword evidence="3" id="KW-1185">Reference proteome</keyword>
<dbReference type="Proteomes" id="UP000481327">
    <property type="component" value="Unassembled WGS sequence"/>
</dbReference>
<evidence type="ECO:0000313" key="3">
    <source>
        <dbReference type="Proteomes" id="UP000481327"/>
    </source>
</evidence>
<dbReference type="Pfam" id="PF04977">
    <property type="entry name" value="DivIC"/>
    <property type="match status" value="1"/>
</dbReference>
<evidence type="ECO:0000256" key="1">
    <source>
        <dbReference type="SAM" id="Phobius"/>
    </source>
</evidence>
<dbReference type="AlphaFoldDB" id="A0A7C9GNT8"/>
<keyword evidence="1" id="KW-0472">Membrane</keyword>
<name>A0A7C9GNT8_9SPHN</name>
<evidence type="ECO:0000313" key="2">
    <source>
        <dbReference type="EMBL" id="MQT16456.1"/>
    </source>
</evidence>
<keyword evidence="1" id="KW-1133">Transmembrane helix</keyword>
<organism evidence="2 3">
    <name type="scientific">Sandarakinorhabdus fusca</name>
    <dbReference type="NCBI Taxonomy" id="1439888"/>
    <lineage>
        <taxon>Bacteria</taxon>
        <taxon>Pseudomonadati</taxon>
        <taxon>Pseudomonadota</taxon>
        <taxon>Alphaproteobacteria</taxon>
        <taxon>Sphingomonadales</taxon>
        <taxon>Sphingosinicellaceae</taxon>
        <taxon>Sandarakinorhabdus</taxon>
    </lineage>
</organism>
<gene>
    <name evidence="2" type="ORF">F3168_04190</name>
</gene>
<sequence>MDARIDLFGYLRRAALPAICILLIGYFVSHAINGPTGAIAWRDYKAERARLEAQVAVAAERKAAIAQQVKLLDPAGVDPDMADELVRQNLNVVKPDEIIVPLDSK</sequence>